<comment type="subcellular location">
    <subcellularLocation>
        <location evidence="9">Cell membrane</location>
        <topology evidence="9">Single-pass membrane protein</topology>
    </subcellularLocation>
    <subcellularLocation>
        <location evidence="1">Membrane</location>
    </subcellularLocation>
</comment>
<dbReference type="PROSITE" id="PS01067">
    <property type="entry name" value="SECE_SEC61G"/>
    <property type="match status" value="1"/>
</dbReference>
<dbReference type="GO" id="GO:0065002">
    <property type="term" value="P:intracellular protein transmembrane transport"/>
    <property type="evidence" value="ECO:0007669"/>
    <property type="project" value="UniProtKB-UniRule"/>
</dbReference>
<name>A0A2H0BV88_9BACT</name>
<evidence type="ECO:0000256" key="7">
    <source>
        <dbReference type="ARBA" id="ARBA00023010"/>
    </source>
</evidence>
<dbReference type="EMBL" id="PCTA01000026">
    <property type="protein sequence ID" value="PIP61459.1"/>
    <property type="molecule type" value="Genomic_DNA"/>
</dbReference>
<dbReference type="PANTHER" id="PTHR33910:SF1">
    <property type="entry name" value="PROTEIN TRANSLOCASE SUBUNIT SECE"/>
    <property type="match status" value="1"/>
</dbReference>
<dbReference type="InterPro" id="IPR001901">
    <property type="entry name" value="Translocase_SecE/Sec61-g"/>
</dbReference>
<evidence type="ECO:0000256" key="8">
    <source>
        <dbReference type="ARBA" id="ARBA00023136"/>
    </source>
</evidence>
<dbReference type="GO" id="GO:0043952">
    <property type="term" value="P:protein transport by the Sec complex"/>
    <property type="evidence" value="ECO:0007669"/>
    <property type="project" value="UniProtKB-UniRule"/>
</dbReference>
<dbReference type="PANTHER" id="PTHR33910">
    <property type="entry name" value="PROTEIN TRANSLOCASE SUBUNIT SECE"/>
    <property type="match status" value="1"/>
</dbReference>
<dbReference type="GO" id="GO:0005886">
    <property type="term" value="C:plasma membrane"/>
    <property type="evidence" value="ECO:0007669"/>
    <property type="project" value="UniProtKB-SubCell"/>
</dbReference>
<keyword evidence="5 9" id="KW-0653">Protein transport</keyword>
<dbReference type="PRINTS" id="PR01650">
    <property type="entry name" value="SECETRNLCASE"/>
</dbReference>
<organism evidence="10 11">
    <name type="scientific">Candidatus Roizmanbacteria bacterium CG22_combo_CG10-13_8_21_14_all_38_20</name>
    <dbReference type="NCBI Taxonomy" id="1974862"/>
    <lineage>
        <taxon>Bacteria</taxon>
        <taxon>Candidatus Roizmaniibacteriota</taxon>
    </lineage>
</organism>
<evidence type="ECO:0000256" key="6">
    <source>
        <dbReference type="ARBA" id="ARBA00022989"/>
    </source>
</evidence>
<keyword evidence="6 9" id="KW-1133">Transmembrane helix</keyword>
<comment type="function">
    <text evidence="9">Essential subunit of the Sec protein translocation channel SecYEG. Clamps together the 2 halves of SecY. May contact the channel plug during translocation.</text>
</comment>
<accession>A0A2H0BV88</accession>
<comment type="similarity">
    <text evidence="9">Belongs to the SecE/SEC61-gamma family.</text>
</comment>
<dbReference type="InterPro" id="IPR038379">
    <property type="entry name" value="SecE_sf"/>
</dbReference>
<keyword evidence="3 9" id="KW-1003">Cell membrane</keyword>
<feature type="transmembrane region" description="Helical" evidence="9">
    <location>
        <begin position="37"/>
        <end position="59"/>
    </location>
</feature>
<evidence type="ECO:0000313" key="11">
    <source>
        <dbReference type="Proteomes" id="UP000231246"/>
    </source>
</evidence>
<dbReference type="Pfam" id="PF00584">
    <property type="entry name" value="SecE"/>
    <property type="match status" value="1"/>
</dbReference>
<proteinExistence type="inferred from homology"/>
<protein>
    <recommendedName>
        <fullName evidence="9">Protein translocase subunit SecE</fullName>
    </recommendedName>
</protein>
<keyword evidence="7 9" id="KW-0811">Translocation</keyword>
<dbReference type="Proteomes" id="UP000231246">
    <property type="component" value="Unassembled WGS sequence"/>
</dbReference>
<comment type="subunit">
    <text evidence="9">Component of the Sec protein translocase complex. Heterotrimer consisting of SecY, SecE and SecG subunits. The heterotrimers can form oligomers, although 1 heterotrimer is thought to be able to translocate proteins. Interacts with the ribosome. Interacts with SecDF, and other proteins may be involved. Interacts with SecA.</text>
</comment>
<dbReference type="GO" id="GO:0006605">
    <property type="term" value="P:protein targeting"/>
    <property type="evidence" value="ECO:0007669"/>
    <property type="project" value="UniProtKB-UniRule"/>
</dbReference>
<dbReference type="AlphaFoldDB" id="A0A2H0BV88"/>
<evidence type="ECO:0000256" key="5">
    <source>
        <dbReference type="ARBA" id="ARBA00022927"/>
    </source>
</evidence>
<dbReference type="InterPro" id="IPR005807">
    <property type="entry name" value="SecE_bac"/>
</dbReference>
<evidence type="ECO:0000256" key="2">
    <source>
        <dbReference type="ARBA" id="ARBA00022448"/>
    </source>
</evidence>
<dbReference type="GO" id="GO:0008320">
    <property type="term" value="F:protein transmembrane transporter activity"/>
    <property type="evidence" value="ECO:0007669"/>
    <property type="project" value="UniProtKB-UniRule"/>
</dbReference>
<evidence type="ECO:0000313" key="10">
    <source>
        <dbReference type="EMBL" id="PIP61459.1"/>
    </source>
</evidence>
<dbReference type="HAMAP" id="MF_00422">
    <property type="entry name" value="SecE"/>
    <property type="match status" value="1"/>
</dbReference>
<keyword evidence="4 9" id="KW-0812">Transmembrane</keyword>
<evidence type="ECO:0000256" key="9">
    <source>
        <dbReference type="HAMAP-Rule" id="MF_00422"/>
    </source>
</evidence>
<evidence type="ECO:0000256" key="4">
    <source>
        <dbReference type="ARBA" id="ARBA00022692"/>
    </source>
</evidence>
<comment type="caution">
    <text evidence="10">The sequence shown here is derived from an EMBL/GenBank/DDBJ whole genome shotgun (WGS) entry which is preliminary data.</text>
</comment>
<keyword evidence="2 9" id="KW-0813">Transport</keyword>
<sequence>MSQASQLRSANPIKFVKEARVELGKVVWPSRAETIKLTGLVIAITVVVSIYIGGIDYILSQVLKLLVE</sequence>
<keyword evidence="8 9" id="KW-0472">Membrane</keyword>
<reference evidence="10 11" key="1">
    <citation type="submission" date="2017-09" db="EMBL/GenBank/DDBJ databases">
        <title>Depth-based differentiation of microbial function through sediment-hosted aquifers and enrichment of novel symbionts in the deep terrestrial subsurface.</title>
        <authorList>
            <person name="Probst A.J."/>
            <person name="Ladd B."/>
            <person name="Jarett J.K."/>
            <person name="Geller-Mcgrath D.E."/>
            <person name="Sieber C.M."/>
            <person name="Emerson J.B."/>
            <person name="Anantharaman K."/>
            <person name="Thomas B.C."/>
            <person name="Malmstrom R."/>
            <person name="Stieglmeier M."/>
            <person name="Klingl A."/>
            <person name="Woyke T."/>
            <person name="Ryan C.M."/>
            <person name="Banfield J.F."/>
        </authorList>
    </citation>
    <scope>NUCLEOTIDE SEQUENCE [LARGE SCALE GENOMIC DNA]</scope>
    <source>
        <strain evidence="10">CG22_combo_CG10-13_8_21_14_all_38_20</strain>
    </source>
</reference>
<dbReference type="Gene3D" id="1.20.5.1030">
    <property type="entry name" value="Preprotein translocase secy subunit"/>
    <property type="match status" value="1"/>
</dbReference>
<evidence type="ECO:0000256" key="3">
    <source>
        <dbReference type="ARBA" id="ARBA00022475"/>
    </source>
</evidence>
<gene>
    <name evidence="9" type="primary">secE</name>
    <name evidence="10" type="ORF">COW99_04120</name>
</gene>
<dbReference type="GO" id="GO:0009306">
    <property type="term" value="P:protein secretion"/>
    <property type="evidence" value="ECO:0007669"/>
    <property type="project" value="UniProtKB-UniRule"/>
</dbReference>
<evidence type="ECO:0000256" key="1">
    <source>
        <dbReference type="ARBA" id="ARBA00004370"/>
    </source>
</evidence>
<dbReference type="NCBIfam" id="TIGR00964">
    <property type="entry name" value="secE_bact"/>
    <property type="match status" value="1"/>
</dbReference>